<name>A0A9X2D993_9ACTN</name>
<keyword evidence="1" id="KW-0805">Transcription regulation</keyword>
<feature type="region of interest" description="Disordered" evidence="5">
    <location>
        <begin position="1"/>
        <end position="24"/>
    </location>
</feature>
<evidence type="ECO:0000256" key="5">
    <source>
        <dbReference type="SAM" id="MobiDB-lite"/>
    </source>
</evidence>
<dbReference type="SUPFAM" id="SSF46689">
    <property type="entry name" value="Homeodomain-like"/>
    <property type="match status" value="1"/>
</dbReference>
<evidence type="ECO:0000256" key="4">
    <source>
        <dbReference type="PROSITE-ProRule" id="PRU00335"/>
    </source>
</evidence>
<keyword evidence="3" id="KW-0804">Transcription</keyword>
<dbReference type="PRINTS" id="PR00455">
    <property type="entry name" value="HTHTETR"/>
</dbReference>
<comment type="caution">
    <text evidence="7">The sequence shown here is derived from an EMBL/GenBank/DDBJ whole genome shotgun (WGS) entry which is preliminary data.</text>
</comment>
<dbReference type="PANTHER" id="PTHR30055:SF238">
    <property type="entry name" value="MYCOFACTOCIN BIOSYNTHESIS TRANSCRIPTIONAL REGULATOR MFTR-RELATED"/>
    <property type="match status" value="1"/>
</dbReference>
<dbReference type="PROSITE" id="PS01081">
    <property type="entry name" value="HTH_TETR_1"/>
    <property type="match status" value="1"/>
</dbReference>
<dbReference type="Gene3D" id="1.10.10.60">
    <property type="entry name" value="Homeodomain-like"/>
    <property type="match status" value="1"/>
</dbReference>
<proteinExistence type="predicted"/>
<dbReference type="PROSITE" id="PS50977">
    <property type="entry name" value="HTH_TETR_2"/>
    <property type="match status" value="1"/>
</dbReference>
<evidence type="ECO:0000256" key="1">
    <source>
        <dbReference type="ARBA" id="ARBA00023015"/>
    </source>
</evidence>
<evidence type="ECO:0000256" key="2">
    <source>
        <dbReference type="ARBA" id="ARBA00023125"/>
    </source>
</evidence>
<reference evidence="7" key="1">
    <citation type="submission" date="2022-05" db="EMBL/GenBank/DDBJ databases">
        <authorList>
            <person name="Tuo L."/>
        </authorList>
    </citation>
    <scope>NUCLEOTIDE SEQUENCE</scope>
    <source>
        <strain evidence="7">BSK12Z-4</strain>
    </source>
</reference>
<accession>A0A9X2D993</accession>
<organism evidence="7 8">
    <name type="scientific">Nocardioides bruguierae</name>
    <dbReference type="NCBI Taxonomy" id="2945102"/>
    <lineage>
        <taxon>Bacteria</taxon>
        <taxon>Bacillati</taxon>
        <taxon>Actinomycetota</taxon>
        <taxon>Actinomycetes</taxon>
        <taxon>Propionibacteriales</taxon>
        <taxon>Nocardioidaceae</taxon>
        <taxon>Nocardioides</taxon>
    </lineage>
</organism>
<dbReference type="Pfam" id="PF00440">
    <property type="entry name" value="TetR_N"/>
    <property type="match status" value="1"/>
</dbReference>
<evidence type="ECO:0000313" key="7">
    <source>
        <dbReference type="EMBL" id="MCM0621688.1"/>
    </source>
</evidence>
<sequence length="259" mass="26874">MSETTSPSASTAPSTSSSTSSSASARDRLRAAAFRLFEEQGFEATTTGEIAAAAGVGRTTFFRAFGTKEDVVFPDHDEVLARVNARLDAALDRVTLTDVTEATGLVLGHYLAEGDLARARYRLIRQVSSLRDREAASTVRYQRVFRDALRGWTGEEAGSDLRAELLAGAVVAGHNHILRAWLRSEETGPEVDARARRDFAAAMATVASGLVAGPADGAGGGTGGGTGGGAGDGSTVVVLRSGQDPAALLPALRQALGLE</sequence>
<dbReference type="InterPro" id="IPR009057">
    <property type="entry name" value="Homeodomain-like_sf"/>
</dbReference>
<gene>
    <name evidence="7" type="ORF">M8330_15465</name>
</gene>
<dbReference type="InterPro" id="IPR001647">
    <property type="entry name" value="HTH_TetR"/>
</dbReference>
<keyword evidence="8" id="KW-1185">Reference proteome</keyword>
<dbReference type="Proteomes" id="UP001139485">
    <property type="component" value="Unassembled WGS sequence"/>
</dbReference>
<dbReference type="PANTHER" id="PTHR30055">
    <property type="entry name" value="HTH-TYPE TRANSCRIPTIONAL REGULATOR RUTR"/>
    <property type="match status" value="1"/>
</dbReference>
<dbReference type="AlphaFoldDB" id="A0A9X2D993"/>
<protein>
    <submittedName>
        <fullName evidence="7">TetR/AcrR family transcriptional regulator</fullName>
    </submittedName>
</protein>
<dbReference type="GO" id="GO:0000976">
    <property type="term" value="F:transcription cis-regulatory region binding"/>
    <property type="evidence" value="ECO:0007669"/>
    <property type="project" value="TreeGrafter"/>
</dbReference>
<keyword evidence="2 4" id="KW-0238">DNA-binding</keyword>
<dbReference type="InterPro" id="IPR050109">
    <property type="entry name" value="HTH-type_TetR-like_transc_reg"/>
</dbReference>
<feature type="DNA-binding region" description="H-T-H motif" evidence="4">
    <location>
        <begin position="46"/>
        <end position="65"/>
    </location>
</feature>
<evidence type="ECO:0000256" key="3">
    <source>
        <dbReference type="ARBA" id="ARBA00023163"/>
    </source>
</evidence>
<dbReference type="EMBL" id="JAMOIL010000022">
    <property type="protein sequence ID" value="MCM0621688.1"/>
    <property type="molecule type" value="Genomic_DNA"/>
</dbReference>
<evidence type="ECO:0000313" key="8">
    <source>
        <dbReference type="Proteomes" id="UP001139485"/>
    </source>
</evidence>
<evidence type="ECO:0000259" key="6">
    <source>
        <dbReference type="PROSITE" id="PS50977"/>
    </source>
</evidence>
<dbReference type="GO" id="GO:0003700">
    <property type="term" value="F:DNA-binding transcription factor activity"/>
    <property type="evidence" value="ECO:0007669"/>
    <property type="project" value="TreeGrafter"/>
</dbReference>
<dbReference type="RefSeq" id="WP_250828049.1">
    <property type="nucleotide sequence ID" value="NZ_JAMOIL010000022.1"/>
</dbReference>
<feature type="domain" description="HTH tetR-type" evidence="6">
    <location>
        <begin position="23"/>
        <end position="83"/>
    </location>
</feature>
<dbReference type="Gene3D" id="1.10.357.10">
    <property type="entry name" value="Tetracycline Repressor, domain 2"/>
    <property type="match status" value="1"/>
</dbReference>
<dbReference type="InterPro" id="IPR023772">
    <property type="entry name" value="DNA-bd_HTH_TetR-type_CS"/>
</dbReference>